<evidence type="ECO:0000256" key="8">
    <source>
        <dbReference type="ARBA" id="ARBA00023033"/>
    </source>
</evidence>
<gene>
    <name evidence="9" type="ORF">EDB92DRAFT_375487</name>
</gene>
<organism evidence="9 10">
    <name type="scientific">Lactarius akahatsu</name>
    <dbReference type="NCBI Taxonomy" id="416441"/>
    <lineage>
        <taxon>Eukaryota</taxon>
        <taxon>Fungi</taxon>
        <taxon>Dikarya</taxon>
        <taxon>Basidiomycota</taxon>
        <taxon>Agaricomycotina</taxon>
        <taxon>Agaricomycetes</taxon>
        <taxon>Russulales</taxon>
        <taxon>Russulaceae</taxon>
        <taxon>Lactarius</taxon>
    </lineage>
</organism>
<keyword evidence="6" id="KW-0560">Oxidoreductase</keyword>
<keyword evidence="4" id="KW-0349">Heme</keyword>
<dbReference type="GO" id="GO:0016705">
    <property type="term" value="F:oxidoreductase activity, acting on paired donors, with incorporation or reduction of molecular oxygen"/>
    <property type="evidence" value="ECO:0007669"/>
    <property type="project" value="InterPro"/>
</dbReference>
<dbReference type="PANTHER" id="PTHR46300">
    <property type="entry name" value="P450, PUTATIVE (EUROFUNG)-RELATED-RELATED"/>
    <property type="match status" value="1"/>
</dbReference>
<accession>A0AAD4LLR4</accession>
<comment type="similarity">
    <text evidence="3">Belongs to the cytochrome P450 family.</text>
</comment>
<evidence type="ECO:0000256" key="3">
    <source>
        <dbReference type="ARBA" id="ARBA00010617"/>
    </source>
</evidence>
<dbReference type="InterPro" id="IPR002401">
    <property type="entry name" value="Cyt_P450_E_grp-I"/>
</dbReference>
<evidence type="ECO:0000313" key="9">
    <source>
        <dbReference type="EMBL" id="KAH8993711.1"/>
    </source>
</evidence>
<evidence type="ECO:0000313" key="10">
    <source>
        <dbReference type="Proteomes" id="UP001201163"/>
    </source>
</evidence>
<dbReference type="AlphaFoldDB" id="A0AAD4LLR4"/>
<dbReference type="GO" id="GO:0004497">
    <property type="term" value="F:monooxygenase activity"/>
    <property type="evidence" value="ECO:0007669"/>
    <property type="project" value="UniProtKB-KW"/>
</dbReference>
<evidence type="ECO:0000256" key="1">
    <source>
        <dbReference type="ARBA" id="ARBA00001971"/>
    </source>
</evidence>
<dbReference type="InterPro" id="IPR001128">
    <property type="entry name" value="Cyt_P450"/>
</dbReference>
<dbReference type="SUPFAM" id="SSF48264">
    <property type="entry name" value="Cytochrome P450"/>
    <property type="match status" value="1"/>
</dbReference>
<dbReference type="InterPro" id="IPR036396">
    <property type="entry name" value="Cyt_P450_sf"/>
</dbReference>
<evidence type="ECO:0000256" key="6">
    <source>
        <dbReference type="ARBA" id="ARBA00023002"/>
    </source>
</evidence>
<keyword evidence="10" id="KW-1185">Reference proteome</keyword>
<dbReference type="Proteomes" id="UP001201163">
    <property type="component" value="Unassembled WGS sequence"/>
</dbReference>
<name>A0AAD4LLR4_9AGAM</name>
<dbReference type="PANTHER" id="PTHR46300:SF7">
    <property type="entry name" value="P450, PUTATIVE (EUROFUNG)-RELATED"/>
    <property type="match status" value="1"/>
</dbReference>
<evidence type="ECO:0000256" key="4">
    <source>
        <dbReference type="ARBA" id="ARBA00022617"/>
    </source>
</evidence>
<keyword evidence="8" id="KW-0503">Monooxygenase</keyword>
<evidence type="ECO:0000256" key="5">
    <source>
        <dbReference type="ARBA" id="ARBA00022723"/>
    </source>
</evidence>
<keyword evidence="7" id="KW-0408">Iron</keyword>
<comment type="cofactor">
    <cofactor evidence="1">
        <name>heme</name>
        <dbReference type="ChEBI" id="CHEBI:30413"/>
    </cofactor>
</comment>
<comment type="pathway">
    <text evidence="2">Secondary metabolite biosynthesis.</text>
</comment>
<dbReference type="Gene3D" id="1.10.630.10">
    <property type="entry name" value="Cytochrome P450"/>
    <property type="match status" value="1"/>
</dbReference>
<protein>
    <submittedName>
        <fullName evidence="9">Cytochrome P450</fullName>
    </submittedName>
</protein>
<reference evidence="9" key="1">
    <citation type="submission" date="2022-01" db="EMBL/GenBank/DDBJ databases">
        <title>Comparative genomics reveals a dynamic genome evolution in the ectomycorrhizal milk-cap (Lactarius) mushrooms.</title>
        <authorList>
            <consortium name="DOE Joint Genome Institute"/>
            <person name="Lebreton A."/>
            <person name="Tang N."/>
            <person name="Kuo A."/>
            <person name="LaButti K."/>
            <person name="Drula E."/>
            <person name="Barry K."/>
            <person name="Clum A."/>
            <person name="Lipzen A."/>
            <person name="Mousain D."/>
            <person name="Ng V."/>
            <person name="Wang R."/>
            <person name="Wang X."/>
            <person name="Dai Y."/>
            <person name="Henrissat B."/>
            <person name="Grigoriev I.V."/>
            <person name="Guerin-Laguette A."/>
            <person name="Yu F."/>
            <person name="Martin F.M."/>
        </authorList>
    </citation>
    <scope>NUCLEOTIDE SEQUENCE</scope>
    <source>
        <strain evidence="9">QP</strain>
    </source>
</reference>
<dbReference type="GO" id="GO:0005506">
    <property type="term" value="F:iron ion binding"/>
    <property type="evidence" value="ECO:0007669"/>
    <property type="project" value="InterPro"/>
</dbReference>
<evidence type="ECO:0000256" key="2">
    <source>
        <dbReference type="ARBA" id="ARBA00005179"/>
    </source>
</evidence>
<dbReference type="PRINTS" id="PR00463">
    <property type="entry name" value="EP450I"/>
</dbReference>
<dbReference type="Pfam" id="PF00067">
    <property type="entry name" value="p450"/>
    <property type="match status" value="1"/>
</dbReference>
<proteinExistence type="inferred from homology"/>
<evidence type="ECO:0000256" key="7">
    <source>
        <dbReference type="ARBA" id="ARBA00023004"/>
    </source>
</evidence>
<comment type="caution">
    <text evidence="9">The sequence shown here is derived from an EMBL/GenBank/DDBJ whole genome shotgun (WGS) entry which is preliminary data.</text>
</comment>
<dbReference type="InterPro" id="IPR050364">
    <property type="entry name" value="Cytochrome_P450_fung"/>
</dbReference>
<dbReference type="GO" id="GO:0020037">
    <property type="term" value="F:heme binding"/>
    <property type="evidence" value="ECO:0007669"/>
    <property type="project" value="InterPro"/>
</dbReference>
<dbReference type="EMBL" id="JAKELL010000017">
    <property type="protein sequence ID" value="KAH8993711.1"/>
    <property type="molecule type" value="Genomic_DNA"/>
</dbReference>
<sequence>MFVGPFNNVREKMLKGIDSPSLVGTWIKGADRYGLSERESAWLAGLTFAGGSDTSAVAMSWWMLAMITYPDIQKRAQAELDPVVGRTRIPIFSDFQHLPYIRAMIKEMLRWRPSWPPTSLDDWYDGMFIPQGTVMIANIWHLNRDPTTYGADVAHFNPEEGHISYGFGRRVYPGKHVANNSLFIDIAMMLWACNIEAGKDEHGNVIPIDVDGWVEDGLLIHPVPFVADISPRFPEAVALLTGERELTVERSVI</sequence>
<keyword evidence="5" id="KW-0479">Metal-binding</keyword>